<proteinExistence type="predicted"/>
<dbReference type="Pfam" id="PF18944">
    <property type="entry name" value="DUF5691"/>
    <property type="match status" value="1"/>
</dbReference>
<dbReference type="EMBL" id="UOEU01000260">
    <property type="protein sequence ID" value="VAW31627.1"/>
    <property type="molecule type" value="Genomic_DNA"/>
</dbReference>
<evidence type="ECO:0000313" key="1">
    <source>
        <dbReference type="EMBL" id="VAW31627.1"/>
    </source>
</evidence>
<accession>A0A3B0V1C3</accession>
<reference evidence="1" key="1">
    <citation type="submission" date="2018-06" db="EMBL/GenBank/DDBJ databases">
        <authorList>
            <person name="Zhirakovskaya E."/>
        </authorList>
    </citation>
    <scope>NUCLEOTIDE SEQUENCE</scope>
</reference>
<dbReference type="AlphaFoldDB" id="A0A3B0V1C3"/>
<gene>
    <name evidence="1" type="ORF">MNBD_CHLOROFLEXI01-2310</name>
</gene>
<name>A0A3B0V1C3_9ZZZZ</name>
<protein>
    <recommendedName>
        <fullName evidence="2">HEAT repeat domain-containing protein</fullName>
    </recommendedName>
</protein>
<organism evidence="1">
    <name type="scientific">hydrothermal vent metagenome</name>
    <dbReference type="NCBI Taxonomy" id="652676"/>
    <lineage>
        <taxon>unclassified sequences</taxon>
        <taxon>metagenomes</taxon>
        <taxon>ecological metagenomes</taxon>
    </lineage>
</organism>
<evidence type="ECO:0008006" key="2">
    <source>
        <dbReference type="Google" id="ProtNLM"/>
    </source>
</evidence>
<dbReference type="InterPro" id="IPR043746">
    <property type="entry name" value="DUF5691"/>
</dbReference>
<sequence>MTAWNQIVKTALLGTSRADLPSFSSGISDAASIGDAALGKLLNQIPRQEEAAALLSIAGAMALHSQTGWQPPHGSIPPAAATNPAELPLCPNSISSQPERGHQIVEQTWKSNNGLVRHQLIKILATNLSMADEPFLEIALDDRNHLVRRTASDLLARLPQSRLSQHMTQFAANVLF</sequence>